<evidence type="ECO:0000313" key="2">
    <source>
        <dbReference type="EMBL" id="GAA2786321.1"/>
    </source>
</evidence>
<keyword evidence="1" id="KW-1133">Transmembrane helix</keyword>
<gene>
    <name evidence="2" type="ORF">GCM10010521_75340</name>
</gene>
<name>A0ABN3VA87_9ACTN</name>
<evidence type="ECO:0000256" key="1">
    <source>
        <dbReference type="SAM" id="Phobius"/>
    </source>
</evidence>
<feature type="transmembrane region" description="Helical" evidence="1">
    <location>
        <begin position="21"/>
        <end position="42"/>
    </location>
</feature>
<reference evidence="2 3" key="1">
    <citation type="journal article" date="2019" name="Int. J. Syst. Evol. Microbiol.">
        <title>The Global Catalogue of Microorganisms (GCM) 10K type strain sequencing project: providing services to taxonomists for standard genome sequencing and annotation.</title>
        <authorList>
            <consortium name="The Broad Institute Genomics Platform"/>
            <consortium name="The Broad Institute Genome Sequencing Center for Infectious Disease"/>
            <person name="Wu L."/>
            <person name="Ma J."/>
        </authorList>
    </citation>
    <scope>NUCLEOTIDE SEQUENCE [LARGE SCALE GENOMIC DNA]</scope>
    <source>
        <strain evidence="2 3">JCM 11574</strain>
    </source>
</reference>
<sequence>MRIFLLGGVSDHCTGDTKLTACAGLLAAVATWLGSASLFFFFSPE</sequence>
<evidence type="ECO:0000313" key="3">
    <source>
        <dbReference type="Proteomes" id="UP001500893"/>
    </source>
</evidence>
<keyword evidence="3" id="KW-1185">Reference proteome</keyword>
<protein>
    <submittedName>
        <fullName evidence="2">Uncharacterized protein</fullName>
    </submittedName>
</protein>
<comment type="caution">
    <text evidence="2">The sequence shown here is derived from an EMBL/GenBank/DDBJ whole genome shotgun (WGS) entry which is preliminary data.</text>
</comment>
<accession>A0ABN3VA87</accession>
<dbReference type="Proteomes" id="UP001500893">
    <property type="component" value="Unassembled WGS sequence"/>
</dbReference>
<keyword evidence="1" id="KW-0472">Membrane</keyword>
<organism evidence="2 3">
    <name type="scientific">Streptomyces rameus</name>
    <dbReference type="NCBI Taxonomy" id="68261"/>
    <lineage>
        <taxon>Bacteria</taxon>
        <taxon>Bacillati</taxon>
        <taxon>Actinomycetota</taxon>
        <taxon>Actinomycetes</taxon>
        <taxon>Kitasatosporales</taxon>
        <taxon>Streptomycetaceae</taxon>
        <taxon>Streptomyces</taxon>
    </lineage>
</organism>
<dbReference type="RefSeq" id="WP_345060893.1">
    <property type="nucleotide sequence ID" value="NZ_BAAAVM010000179.1"/>
</dbReference>
<dbReference type="EMBL" id="BAAAVM010000179">
    <property type="protein sequence ID" value="GAA2786321.1"/>
    <property type="molecule type" value="Genomic_DNA"/>
</dbReference>
<keyword evidence="1" id="KW-0812">Transmembrane</keyword>
<proteinExistence type="predicted"/>